<dbReference type="RefSeq" id="WP_030449120.1">
    <property type="nucleotide sequence ID" value="NZ_AP023354.1"/>
</dbReference>
<dbReference type="AlphaFoldDB" id="A0A810L180"/>
<protein>
    <submittedName>
        <fullName evidence="4">Peptidase S9</fullName>
    </submittedName>
</protein>
<evidence type="ECO:0000256" key="2">
    <source>
        <dbReference type="SAM" id="MobiDB-lite"/>
    </source>
</evidence>
<gene>
    <name evidence="4" type="ORF">Asera_23340</name>
</gene>
<keyword evidence="5" id="KW-1185">Reference proteome</keyword>
<reference evidence="4" key="1">
    <citation type="submission" date="2020-08" db="EMBL/GenBank/DDBJ databases">
        <title>Whole genome shotgun sequence of Actinocatenispora sera NBRC 101916.</title>
        <authorList>
            <person name="Komaki H."/>
            <person name="Tamura T."/>
        </authorList>
    </citation>
    <scope>NUCLEOTIDE SEQUENCE</scope>
    <source>
        <strain evidence="4">NBRC 101916</strain>
    </source>
</reference>
<evidence type="ECO:0000256" key="1">
    <source>
        <dbReference type="ARBA" id="ARBA00022801"/>
    </source>
</evidence>
<proteinExistence type="predicted"/>
<feature type="domain" description="Peptidase S9 prolyl oligopeptidase catalytic" evidence="3">
    <location>
        <begin position="450"/>
        <end position="649"/>
    </location>
</feature>
<evidence type="ECO:0000259" key="3">
    <source>
        <dbReference type="Pfam" id="PF00326"/>
    </source>
</evidence>
<dbReference type="InterPro" id="IPR011042">
    <property type="entry name" value="6-blade_b-propeller_TolB-like"/>
</dbReference>
<dbReference type="Proteomes" id="UP000680750">
    <property type="component" value="Chromosome"/>
</dbReference>
<accession>A0A810L180</accession>
<dbReference type="InterPro" id="IPR029058">
    <property type="entry name" value="AB_hydrolase_fold"/>
</dbReference>
<dbReference type="GO" id="GO:0004252">
    <property type="term" value="F:serine-type endopeptidase activity"/>
    <property type="evidence" value="ECO:0007669"/>
    <property type="project" value="TreeGrafter"/>
</dbReference>
<dbReference type="OrthoDB" id="3325701at2"/>
<dbReference type="PANTHER" id="PTHR42776:SF27">
    <property type="entry name" value="DIPEPTIDYL PEPTIDASE FAMILY MEMBER 6"/>
    <property type="match status" value="1"/>
</dbReference>
<dbReference type="PANTHER" id="PTHR42776">
    <property type="entry name" value="SERINE PEPTIDASE S9 FAMILY MEMBER"/>
    <property type="match status" value="1"/>
</dbReference>
<dbReference type="Pfam" id="PF00326">
    <property type="entry name" value="Peptidase_S9"/>
    <property type="match status" value="1"/>
</dbReference>
<dbReference type="Gene3D" id="3.40.50.1820">
    <property type="entry name" value="alpha/beta hydrolase"/>
    <property type="match status" value="1"/>
</dbReference>
<name>A0A810L180_9ACTN</name>
<sequence>MGTDSTSRRTVEEHFTALYGSSFGRLGQVLAVDAAPDGRRAAVIGEVRSAWRDRPDAVLHLVDLDTGATTRLGSGGDACPQWSPDGARLAVATAGAARLVDPDTGADTPAPSVPGTVEYLRWAPDARRLLLGVQRPAPGTGSGDEPAVTGTGADEGERGLWIWDTATGSVQRLTVTGAVWEADWCGTDRIAAVVSDRPTENSWYTATLTLIEVAGGQQVGYRSDRQVALPAGAPDGSAVAFVESWCSDRGVVAGQPKLLDPTTGQVSDVDTHGVDVTDLCWRDALWYTGIREPETVVGVVSGTGVEHVPARPAAPTVAATAPFVGRRSSDEIWSGTDTIGQFLPALAPLPGRRFVAVQSSYAQPPELVVFGEDGGPRTVLAAGHDGGHRVRDGAGTLSYVDWIAPDGLRIGGFLARPDESGPHPLILHVHGGPVLAFRNRWQLGYPLIPLLVAHGYAVLSVNPRGSTGRGRTYVDRVVGDMGGADAGDLLAGIDAMIDRGVTEPGRIGVTGHSYGGFMSCWLVGAHPDRFAAAVAASSVTDWYVQHFASEIGWFDVAFLGATPDMPGGPHFTRSPLSLAHRVRTPTLLFAGADDTGVPPVQSTEFATALTESGTPVEHVRYPNEGHVTRGQRAILDQHTRLLDWFTRYLPTG</sequence>
<evidence type="ECO:0000313" key="5">
    <source>
        <dbReference type="Proteomes" id="UP000680750"/>
    </source>
</evidence>
<feature type="region of interest" description="Disordered" evidence="2">
    <location>
        <begin position="134"/>
        <end position="155"/>
    </location>
</feature>
<dbReference type="Gene3D" id="2.120.10.30">
    <property type="entry name" value="TolB, C-terminal domain"/>
    <property type="match status" value="1"/>
</dbReference>
<organism evidence="4 5">
    <name type="scientific">Actinocatenispora sera</name>
    <dbReference type="NCBI Taxonomy" id="390989"/>
    <lineage>
        <taxon>Bacteria</taxon>
        <taxon>Bacillati</taxon>
        <taxon>Actinomycetota</taxon>
        <taxon>Actinomycetes</taxon>
        <taxon>Micromonosporales</taxon>
        <taxon>Micromonosporaceae</taxon>
        <taxon>Actinocatenispora</taxon>
    </lineage>
</organism>
<evidence type="ECO:0000313" key="4">
    <source>
        <dbReference type="EMBL" id="BCJ28226.1"/>
    </source>
</evidence>
<dbReference type="SUPFAM" id="SSF53474">
    <property type="entry name" value="alpha/beta-Hydrolases"/>
    <property type="match status" value="1"/>
</dbReference>
<dbReference type="InterPro" id="IPR001375">
    <property type="entry name" value="Peptidase_S9_cat"/>
</dbReference>
<dbReference type="SUPFAM" id="SSF82171">
    <property type="entry name" value="DPP6 N-terminal domain-like"/>
    <property type="match status" value="1"/>
</dbReference>
<dbReference type="KEGG" id="aser:Asera_23340"/>
<dbReference type="GO" id="GO:0006508">
    <property type="term" value="P:proteolysis"/>
    <property type="evidence" value="ECO:0007669"/>
    <property type="project" value="InterPro"/>
</dbReference>
<keyword evidence="1" id="KW-0378">Hydrolase</keyword>
<dbReference type="EMBL" id="AP023354">
    <property type="protein sequence ID" value="BCJ28226.1"/>
    <property type="molecule type" value="Genomic_DNA"/>
</dbReference>